<organism evidence="2">
    <name type="scientific">Kwoniella bestiolae CBS 10118</name>
    <dbReference type="NCBI Taxonomy" id="1296100"/>
    <lineage>
        <taxon>Eukaryota</taxon>
        <taxon>Fungi</taxon>
        <taxon>Dikarya</taxon>
        <taxon>Basidiomycota</taxon>
        <taxon>Agaricomycotina</taxon>
        <taxon>Tremellomycetes</taxon>
        <taxon>Tremellales</taxon>
        <taxon>Cryptococcaceae</taxon>
        <taxon>Kwoniella</taxon>
    </lineage>
</organism>
<reference evidence="2" key="3">
    <citation type="submission" date="2014-01" db="EMBL/GenBank/DDBJ databases">
        <title>Evolution of pathogenesis and genome organization in the Tremellales.</title>
        <authorList>
            <person name="Cuomo C."/>
            <person name="Litvintseva A."/>
            <person name="Heitman J."/>
            <person name="Chen Y."/>
            <person name="Sun S."/>
            <person name="Springer D."/>
            <person name="Dromer F."/>
            <person name="Young S."/>
            <person name="Zeng Q."/>
            <person name="Chapman S."/>
            <person name="Gujja S."/>
            <person name="Saif S."/>
            <person name="Birren B."/>
        </authorList>
    </citation>
    <scope>NUCLEOTIDE SEQUENCE</scope>
    <source>
        <strain evidence="2">CBS 10118</strain>
    </source>
</reference>
<evidence type="ECO:0000256" key="1">
    <source>
        <dbReference type="SAM" id="MobiDB-lite"/>
    </source>
</evidence>
<sequence length="242" mass="27835">MPHNESSATPKQKQKEIHRNLPTQAQVRGIPFILSTASPPPLSDQVVHHSLIAYRTVSSKQPWPFTYIVDYFRPSSYYFIGFKDEFEDEEGRLAKAGISRELLPIAWVDGYNGMRYHQGLLDHLTLLGQSNRTHAQDELLSSTTQGEFQIAVNRLRDVCRNWSMCFPTRNTPRMDIARNSIHAEIRRIRIIDLQQAGYLEEFTSLARASGYIAPPKCQILGLSNFDEVAHEDNQYDKERRES</sequence>
<dbReference type="VEuPathDB" id="FungiDB:I302_08761"/>
<dbReference type="EMBL" id="CP144543">
    <property type="protein sequence ID" value="WVW83458.1"/>
    <property type="molecule type" value="Genomic_DNA"/>
</dbReference>
<dbReference type="Proteomes" id="UP000092730">
    <property type="component" value="Chromosome 3"/>
</dbReference>
<feature type="region of interest" description="Disordered" evidence="1">
    <location>
        <begin position="1"/>
        <end position="20"/>
    </location>
</feature>
<reference evidence="2" key="1">
    <citation type="submission" date="2013-07" db="EMBL/GenBank/DDBJ databases">
        <title>The Genome Sequence of Cryptococcus bestiolae CBS10118.</title>
        <authorList>
            <consortium name="The Broad Institute Genome Sequencing Platform"/>
            <person name="Cuomo C."/>
            <person name="Litvintseva A."/>
            <person name="Chen Y."/>
            <person name="Heitman J."/>
            <person name="Sun S."/>
            <person name="Springer D."/>
            <person name="Dromer F."/>
            <person name="Young S.K."/>
            <person name="Zeng Q."/>
            <person name="Gargeya S."/>
            <person name="Fitzgerald M."/>
            <person name="Abouelleil A."/>
            <person name="Alvarado L."/>
            <person name="Berlin A.M."/>
            <person name="Chapman S.B."/>
            <person name="Dewar J."/>
            <person name="Goldberg J."/>
            <person name="Griggs A."/>
            <person name="Gujja S."/>
            <person name="Hansen M."/>
            <person name="Howarth C."/>
            <person name="Imamovic A."/>
            <person name="Larimer J."/>
            <person name="McCowan C."/>
            <person name="Murphy C."/>
            <person name="Pearson M."/>
            <person name="Priest M."/>
            <person name="Roberts A."/>
            <person name="Saif S."/>
            <person name="Shea T."/>
            <person name="Sykes S."/>
            <person name="Wortman J."/>
            <person name="Nusbaum C."/>
            <person name="Birren B."/>
        </authorList>
    </citation>
    <scope>NUCLEOTIDE SEQUENCE [LARGE SCALE GENOMIC DNA]</scope>
    <source>
        <strain evidence="2">CBS 10118</strain>
    </source>
</reference>
<dbReference type="EMBL" id="KI894026">
    <property type="protein sequence ID" value="OCF21980.1"/>
    <property type="molecule type" value="Genomic_DNA"/>
</dbReference>
<dbReference type="AlphaFoldDB" id="A0A1B9FT97"/>
<gene>
    <name evidence="2" type="ORF">I302_08761</name>
    <name evidence="3" type="ORF">I302_105479</name>
</gene>
<dbReference type="OrthoDB" id="10574452at2759"/>
<name>A0A1B9FT97_9TREE</name>
<feature type="compositionally biased region" description="Polar residues" evidence="1">
    <location>
        <begin position="1"/>
        <end position="11"/>
    </location>
</feature>
<evidence type="ECO:0000313" key="3">
    <source>
        <dbReference type="EMBL" id="WVW83458.1"/>
    </source>
</evidence>
<evidence type="ECO:0000313" key="4">
    <source>
        <dbReference type="Proteomes" id="UP000092730"/>
    </source>
</evidence>
<reference evidence="3" key="4">
    <citation type="submission" date="2024-02" db="EMBL/GenBank/DDBJ databases">
        <title>Comparative genomics of Cryptococcus and Kwoniella reveals pathogenesis evolution and contrasting modes of karyotype evolution via chromosome fusion or intercentromeric recombination.</title>
        <authorList>
            <person name="Coelho M.A."/>
            <person name="David-Palma M."/>
            <person name="Shea T."/>
            <person name="Bowers K."/>
            <person name="McGinley-Smith S."/>
            <person name="Mohammad A.W."/>
            <person name="Gnirke A."/>
            <person name="Yurkov A.M."/>
            <person name="Nowrousian M."/>
            <person name="Sun S."/>
            <person name="Cuomo C.A."/>
            <person name="Heitman J."/>
        </authorList>
    </citation>
    <scope>NUCLEOTIDE SEQUENCE</scope>
    <source>
        <strain evidence="3">CBS 10118</strain>
    </source>
</reference>
<accession>A0A1B9FT97</accession>
<dbReference type="KEGG" id="kbi:30213160"/>
<evidence type="ECO:0000313" key="2">
    <source>
        <dbReference type="EMBL" id="OCF21980.1"/>
    </source>
</evidence>
<proteinExistence type="predicted"/>
<protein>
    <submittedName>
        <fullName evidence="2">Uncharacterized protein</fullName>
    </submittedName>
</protein>
<dbReference type="GeneID" id="30213160"/>
<keyword evidence="4" id="KW-1185">Reference proteome</keyword>
<dbReference type="RefSeq" id="XP_019043050.1">
    <property type="nucleotide sequence ID" value="XM_019195337.1"/>
</dbReference>
<reference evidence="3" key="2">
    <citation type="submission" date="2013-07" db="EMBL/GenBank/DDBJ databases">
        <authorList>
            <consortium name="The Broad Institute Genome Sequencing Platform"/>
            <person name="Cuomo C."/>
            <person name="Litvintseva A."/>
            <person name="Chen Y."/>
            <person name="Heitman J."/>
            <person name="Sun S."/>
            <person name="Springer D."/>
            <person name="Dromer F."/>
            <person name="Young S.K."/>
            <person name="Zeng Q."/>
            <person name="Gargeya S."/>
            <person name="Fitzgerald M."/>
            <person name="Abouelleil A."/>
            <person name="Alvarado L."/>
            <person name="Berlin A.M."/>
            <person name="Chapman S.B."/>
            <person name="Dewar J."/>
            <person name="Goldberg J."/>
            <person name="Griggs A."/>
            <person name="Gujja S."/>
            <person name="Hansen M."/>
            <person name="Howarth C."/>
            <person name="Imamovic A."/>
            <person name="Larimer J."/>
            <person name="McCowan C."/>
            <person name="Murphy C."/>
            <person name="Pearson M."/>
            <person name="Priest M."/>
            <person name="Roberts A."/>
            <person name="Saif S."/>
            <person name="Shea T."/>
            <person name="Sykes S."/>
            <person name="Wortman J."/>
            <person name="Nusbaum C."/>
            <person name="Birren B."/>
        </authorList>
    </citation>
    <scope>NUCLEOTIDE SEQUENCE</scope>
    <source>
        <strain evidence="3">CBS 10118</strain>
    </source>
</reference>